<gene>
    <name evidence="1" type="ordered locus">ECL_A137</name>
</gene>
<dbReference type="Proteomes" id="UP000002363">
    <property type="component" value="Plasmid pECL_A"/>
</dbReference>
<evidence type="ECO:0000313" key="2">
    <source>
        <dbReference type="Proteomes" id="UP000002363"/>
    </source>
</evidence>
<dbReference type="RefSeq" id="WP_013087184.1">
    <property type="nucleotide sequence ID" value="NC_014107.1"/>
</dbReference>
<dbReference type="HOGENOM" id="CLU_166691_0_0_6"/>
<keyword evidence="2" id="KW-1185">Reference proteome</keyword>
<dbReference type="AlphaFoldDB" id="A0A0H3CU73"/>
<dbReference type="PATRIC" id="fig|716541.4.peg.117"/>
<accession>A0A0H3CU73</accession>
<protein>
    <submittedName>
        <fullName evidence="1">Uncharacterized protein</fullName>
    </submittedName>
</protein>
<geneLocation type="plasmid" evidence="1 2">
    <name>pECL_A</name>
</geneLocation>
<name>A0A0H3CU73_ENTCC</name>
<organism evidence="1 2">
    <name type="scientific">Enterobacter cloacae subsp. cloacae (strain ATCC 13047 / DSM 30054 / NBRC 13535 / NCTC 10005 / WDCM 00083 / NCDC 279-56)</name>
    <dbReference type="NCBI Taxonomy" id="716541"/>
    <lineage>
        <taxon>Bacteria</taxon>
        <taxon>Pseudomonadati</taxon>
        <taxon>Pseudomonadota</taxon>
        <taxon>Gammaproteobacteria</taxon>
        <taxon>Enterobacterales</taxon>
        <taxon>Enterobacteriaceae</taxon>
        <taxon>Enterobacter</taxon>
        <taxon>Enterobacter cloacae complex</taxon>
    </lineage>
</organism>
<dbReference type="EMBL" id="CP001919">
    <property type="protein sequence ID" value="ADF64824.1"/>
    <property type="molecule type" value="Genomic_DNA"/>
</dbReference>
<dbReference type="OrthoDB" id="6606548at2"/>
<keyword evidence="1" id="KW-0614">Plasmid</keyword>
<sequence>MTSNTLNAVPATVLETMAECLNGQPEPLKIRNNDDHAALAADVLWQFARKTGLNRESESVQTVITDFLANLLHLCKQCDPDGAGIDGFNALLNMAMMHYEQENGGDSEEPV</sequence>
<dbReference type="EnsemblBacteria" id="ADF64824">
    <property type="protein sequence ID" value="ADF64824"/>
    <property type="gene ID" value="ECL_A137"/>
</dbReference>
<dbReference type="KEGG" id="enc:ECL_A137"/>
<reference evidence="1 2" key="1">
    <citation type="journal article" date="2010" name="J. Bacteriol.">
        <title>Complete genome sequence of Enterobacter cloacae subsp. cloacae type strain ATCC 13047.</title>
        <authorList>
            <person name="Ren Y."/>
            <person name="Ren Y."/>
            <person name="Zhou Z."/>
            <person name="Guo X."/>
            <person name="Li Y."/>
            <person name="Feng L."/>
            <person name="Wang L."/>
        </authorList>
    </citation>
    <scope>NUCLEOTIDE SEQUENCE [LARGE SCALE GENOMIC DNA]</scope>
    <source>
        <strain evidence="2">ATCC 13047 / DSM 30054 / NBRC 13535 / NCTC 10005 / WDCM 00083 / NCDC 279-56</strain>
        <plasmid evidence="1">pECL_A</plasmid>
    </source>
</reference>
<evidence type="ECO:0000313" key="1">
    <source>
        <dbReference type="EMBL" id="ADF64824.1"/>
    </source>
</evidence>
<proteinExistence type="predicted"/>